<evidence type="ECO:0000256" key="6">
    <source>
        <dbReference type="ARBA" id="ARBA00023136"/>
    </source>
</evidence>
<proteinExistence type="inferred from homology"/>
<dbReference type="Proteomes" id="UP000769528">
    <property type="component" value="Unassembled WGS sequence"/>
</dbReference>
<dbReference type="EMBL" id="JAEUBF010001168">
    <property type="protein sequence ID" value="KAH3672276.1"/>
    <property type="molecule type" value="Genomic_DNA"/>
</dbReference>
<dbReference type="InterPro" id="IPR015720">
    <property type="entry name" value="Emp24-like"/>
</dbReference>
<sequence length="173" mass="19754">MKIFNSIASIVLLIQLTSALHFYATPFAANCFYEELAKGTVVIGKFDAYVSDGNEFKKAPELKLEETFDNDHRVVSQKSNSNGEITFSALDSGEHKFCITPIYTDRSTKVRVFFDLVMAGSEIIDSQRKDEVSILTNKVKQLTNKVEEIKREQQLFRVSVIKVFEFFSQILDY</sequence>
<evidence type="ECO:0000256" key="1">
    <source>
        <dbReference type="ARBA" id="ARBA00004479"/>
    </source>
</evidence>
<protein>
    <recommendedName>
        <fullName evidence="9">GOLD domain-containing protein</fullName>
    </recommendedName>
</protein>
<evidence type="ECO:0000256" key="2">
    <source>
        <dbReference type="ARBA" id="ARBA00007104"/>
    </source>
</evidence>
<keyword evidence="6" id="KW-0472">Membrane</keyword>
<evidence type="ECO:0000313" key="10">
    <source>
        <dbReference type="EMBL" id="KAH3672276.1"/>
    </source>
</evidence>
<dbReference type="Pfam" id="PF01105">
    <property type="entry name" value="EMP24_GP25L"/>
    <property type="match status" value="1"/>
</dbReference>
<evidence type="ECO:0000313" key="11">
    <source>
        <dbReference type="Proteomes" id="UP000769528"/>
    </source>
</evidence>
<dbReference type="GO" id="GO:0005737">
    <property type="term" value="C:cytoplasm"/>
    <property type="evidence" value="ECO:0007669"/>
    <property type="project" value="GOC"/>
</dbReference>
<dbReference type="GO" id="GO:0006888">
    <property type="term" value="P:endoplasmic reticulum to Golgi vesicle-mediated transport"/>
    <property type="evidence" value="ECO:0007669"/>
    <property type="project" value="UniProtKB-ARBA"/>
</dbReference>
<comment type="caution">
    <text evidence="10">The sequence shown here is derived from an EMBL/GenBank/DDBJ whole genome shotgun (WGS) entry which is preliminary data.</text>
</comment>
<reference evidence="10" key="1">
    <citation type="journal article" date="2021" name="Open Biol.">
        <title>Shared evolutionary footprints suggest mitochondrial oxidative damage underlies multiple complex I losses in fungi.</title>
        <authorList>
            <person name="Schikora-Tamarit M.A."/>
            <person name="Marcet-Houben M."/>
            <person name="Nosek J."/>
            <person name="Gabaldon T."/>
        </authorList>
    </citation>
    <scope>NUCLEOTIDE SEQUENCE</scope>
    <source>
        <strain evidence="10">CBS6341</strain>
    </source>
</reference>
<reference evidence="10" key="2">
    <citation type="submission" date="2021-01" db="EMBL/GenBank/DDBJ databases">
        <authorList>
            <person name="Schikora-Tamarit M.A."/>
        </authorList>
    </citation>
    <scope>NUCLEOTIDE SEQUENCE</scope>
    <source>
        <strain evidence="10">CBS6341</strain>
    </source>
</reference>
<evidence type="ECO:0000256" key="5">
    <source>
        <dbReference type="ARBA" id="ARBA00022989"/>
    </source>
</evidence>
<feature type="signal peptide" evidence="8">
    <location>
        <begin position="1"/>
        <end position="19"/>
    </location>
</feature>
<accession>A0A9P8TBK8</accession>
<gene>
    <name evidence="10" type="ORF">WICMUC_004371</name>
</gene>
<feature type="domain" description="GOLD" evidence="9">
    <location>
        <begin position="29"/>
        <end position="118"/>
    </location>
</feature>
<evidence type="ECO:0000256" key="4">
    <source>
        <dbReference type="ARBA" id="ARBA00022729"/>
    </source>
</evidence>
<dbReference type="PROSITE" id="PS50866">
    <property type="entry name" value="GOLD"/>
    <property type="match status" value="1"/>
</dbReference>
<evidence type="ECO:0000256" key="8">
    <source>
        <dbReference type="SAM" id="SignalP"/>
    </source>
</evidence>
<evidence type="ECO:0000259" key="9">
    <source>
        <dbReference type="PROSITE" id="PS50866"/>
    </source>
</evidence>
<evidence type="ECO:0000256" key="7">
    <source>
        <dbReference type="RuleBase" id="RU003827"/>
    </source>
</evidence>
<dbReference type="SMART" id="SM01190">
    <property type="entry name" value="EMP24_GP25L"/>
    <property type="match status" value="1"/>
</dbReference>
<dbReference type="GO" id="GO:0016020">
    <property type="term" value="C:membrane"/>
    <property type="evidence" value="ECO:0007669"/>
    <property type="project" value="UniProtKB-SubCell"/>
</dbReference>
<dbReference type="InterPro" id="IPR009038">
    <property type="entry name" value="GOLD_dom"/>
</dbReference>
<dbReference type="AlphaFoldDB" id="A0A9P8TBK8"/>
<keyword evidence="5" id="KW-1133">Transmembrane helix</keyword>
<keyword evidence="3 7" id="KW-0812">Transmembrane</keyword>
<comment type="similarity">
    <text evidence="2 7">Belongs to the EMP24/GP25L family.</text>
</comment>
<dbReference type="PANTHER" id="PTHR22811">
    <property type="entry name" value="TRANSMEMBRANE EMP24 DOMAIN-CONTAINING PROTEIN"/>
    <property type="match status" value="1"/>
</dbReference>
<organism evidence="10 11">
    <name type="scientific">Wickerhamomyces mucosus</name>
    <dbReference type="NCBI Taxonomy" id="1378264"/>
    <lineage>
        <taxon>Eukaryota</taxon>
        <taxon>Fungi</taxon>
        <taxon>Dikarya</taxon>
        <taxon>Ascomycota</taxon>
        <taxon>Saccharomycotina</taxon>
        <taxon>Saccharomycetes</taxon>
        <taxon>Phaffomycetales</taxon>
        <taxon>Wickerhamomycetaceae</taxon>
        <taxon>Wickerhamomyces</taxon>
    </lineage>
</organism>
<feature type="chain" id="PRO_5040414501" description="GOLD domain-containing protein" evidence="8">
    <location>
        <begin position="20"/>
        <end position="173"/>
    </location>
</feature>
<keyword evidence="4 8" id="KW-0732">Signal</keyword>
<dbReference type="OrthoDB" id="3427at2759"/>
<name>A0A9P8TBK8_9ASCO</name>
<evidence type="ECO:0000256" key="3">
    <source>
        <dbReference type="ARBA" id="ARBA00022692"/>
    </source>
</evidence>
<comment type="subcellular location">
    <subcellularLocation>
        <location evidence="1 7">Membrane</location>
        <topology evidence="1 7">Single-pass type I membrane protein</topology>
    </subcellularLocation>
</comment>
<keyword evidence="11" id="KW-1185">Reference proteome</keyword>